<protein>
    <submittedName>
        <fullName evidence="1">Uncharacterized protein</fullName>
    </submittedName>
</protein>
<proteinExistence type="predicted"/>
<dbReference type="EMBL" id="CP002000">
    <property type="protein sequence ID" value="ADJ49026.1"/>
    <property type="molecule type" value="Genomic_DNA"/>
</dbReference>
<dbReference type="PATRIC" id="fig|749927.5.peg.7604"/>
<dbReference type="GeneID" id="92874951"/>
<sequence>MSTRQRTEAIGKPTSTGNDLAVTWRGKRFTLPSPEKFPLEALEAEEEGKHLTALKLILWAAQYATWRGLAVTAADAEDFSAVVMKELGRGNR</sequence>
<gene>
    <name evidence="1" type="ordered locus">AMED_7311</name>
</gene>
<reference evidence="1 2" key="1">
    <citation type="journal article" date="2010" name="Cell Res.">
        <title>Complete genome sequence of the rifamycin SV-producing Amycolatopsis mediterranei U32 revealed its genetic characteristics in phylogeny and metabolism.</title>
        <authorList>
            <person name="Zhao W."/>
            <person name="Zhong Y."/>
            <person name="Yuan H."/>
            <person name="Wang J."/>
            <person name="Zheng H."/>
            <person name="Wang Y."/>
            <person name="Cen X."/>
            <person name="Xu F."/>
            <person name="Bai J."/>
            <person name="Han X."/>
            <person name="Lu G."/>
            <person name="Zhu Y."/>
            <person name="Shao Z."/>
            <person name="Yan H."/>
            <person name="Li C."/>
            <person name="Peng N."/>
            <person name="Zhang Z."/>
            <person name="Zhang Y."/>
            <person name="Lin W."/>
            <person name="Fan Y."/>
            <person name="Qin Z."/>
            <person name="Hu Y."/>
            <person name="Zhu B."/>
            <person name="Wang S."/>
            <person name="Ding X."/>
            <person name="Zhao G.P."/>
        </authorList>
    </citation>
    <scope>NUCLEOTIDE SEQUENCE [LARGE SCALE GENOMIC DNA]</scope>
    <source>
        <strain evidence="2">U-32</strain>
    </source>
</reference>
<name>A0A0H3DE96_AMYMU</name>
<dbReference type="KEGG" id="amd:AMED_7311"/>
<dbReference type="Proteomes" id="UP000000328">
    <property type="component" value="Chromosome"/>
</dbReference>
<organism evidence="1 2">
    <name type="scientific">Amycolatopsis mediterranei (strain U-32)</name>
    <dbReference type="NCBI Taxonomy" id="749927"/>
    <lineage>
        <taxon>Bacteria</taxon>
        <taxon>Bacillati</taxon>
        <taxon>Actinomycetota</taxon>
        <taxon>Actinomycetes</taxon>
        <taxon>Pseudonocardiales</taxon>
        <taxon>Pseudonocardiaceae</taxon>
        <taxon>Amycolatopsis</taxon>
    </lineage>
</organism>
<dbReference type="OrthoDB" id="3628174at2"/>
<evidence type="ECO:0000313" key="1">
    <source>
        <dbReference type="EMBL" id="ADJ49026.1"/>
    </source>
</evidence>
<accession>A0A0H3DE96</accession>
<dbReference type="HOGENOM" id="CLU_186566_0_0_11"/>
<dbReference type="AlphaFoldDB" id="A0A0H3DE96"/>
<dbReference type="RefSeq" id="WP_013229071.1">
    <property type="nucleotide sequence ID" value="NC_014318.1"/>
</dbReference>
<evidence type="ECO:0000313" key="2">
    <source>
        <dbReference type="Proteomes" id="UP000000328"/>
    </source>
</evidence>
<dbReference type="eggNOG" id="ENOG5032876">
    <property type="taxonomic scope" value="Bacteria"/>
</dbReference>